<organism evidence="2 3">
    <name type="scientific">Caerostris extrusa</name>
    <name type="common">Bark spider</name>
    <name type="synonym">Caerostris bankana</name>
    <dbReference type="NCBI Taxonomy" id="172846"/>
    <lineage>
        <taxon>Eukaryota</taxon>
        <taxon>Metazoa</taxon>
        <taxon>Ecdysozoa</taxon>
        <taxon>Arthropoda</taxon>
        <taxon>Chelicerata</taxon>
        <taxon>Arachnida</taxon>
        <taxon>Araneae</taxon>
        <taxon>Araneomorphae</taxon>
        <taxon>Entelegynae</taxon>
        <taxon>Araneoidea</taxon>
        <taxon>Araneidae</taxon>
        <taxon>Caerostris</taxon>
    </lineage>
</organism>
<sequence>MLQRLGISVIMVWGIVSARNNVAPEIHSVNPNENLCSCIHKGICISFKSVVNSTGVNILDRIILDILMRSIVCNQMEFPCYLIQLKQEIELA</sequence>
<evidence type="ECO:0000313" key="3">
    <source>
        <dbReference type="Proteomes" id="UP001054945"/>
    </source>
</evidence>
<dbReference type="AlphaFoldDB" id="A0AAV4NED1"/>
<reference evidence="2 3" key="1">
    <citation type="submission" date="2021-06" db="EMBL/GenBank/DDBJ databases">
        <title>Caerostris extrusa draft genome.</title>
        <authorList>
            <person name="Kono N."/>
            <person name="Arakawa K."/>
        </authorList>
    </citation>
    <scope>NUCLEOTIDE SEQUENCE [LARGE SCALE GENOMIC DNA]</scope>
</reference>
<name>A0AAV4NED1_CAEEX</name>
<dbReference type="Proteomes" id="UP001054945">
    <property type="component" value="Unassembled WGS sequence"/>
</dbReference>
<comment type="caution">
    <text evidence="2">The sequence shown here is derived from an EMBL/GenBank/DDBJ whole genome shotgun (WGS) entry which is preliminary data.</text>
</comment>
<protein>
    <submittedName>
        <fullName evidence="2">Uncharacterized protein</fullName>
    </submittedName>
</protein>
<gene>
    <name evidence="2" type="ORF">CEXT_200481</name>
</gene>
<feature type="signal peptide" evidence="1">
    <location>
        <begin position="1"/>
        <end position="18"/>
    </location>
</feature>
<evidence type="ECO:0000313" key="2">
    <source>
        <dbReference type="EMBL" id="GIX83184.1"/>
    </source>
</evidence>
<proteinExistence type="predicted"/>
<feature type="chain" id="PRO_5043954963" evidence="1">
    <location>
        <begin position="19"/>
        <end position="92"/>
    </location>
</feature>
<accession>A0AAV4NED1</accession>
<dbReference type="EMBL" id="BPLR01020840">
    <property type="protein sequence ID" value="GIX83184.1"/>
    <property type="molecule type" value="Genomic_DNA"/>
</dbReference>
<evidence type="ECO:0000256" key="1">
    <source>
        <dbReference type="SAM" id="SignalP"/>
    </source>
</evidence>
<keyword evidence="1" id="KW-0732">Signal</keyword>
<keyword evidence="3" id="KW-1185">Reference proteome</keyword>